<dbReference type="InterPro" id="IPR010200">
    <property type="entry name" value="HflC"/>
</dbReference>
<comment type="function">
    <text evidence="6">HflC and HflK could regulate a protease.</text>
</comment>
<evidence type="ECO:0000256" key="4">
    <source>
        <dbReference type="ARBA" id="ARBA00022989"/>
    </source>
</evidence>
<dbReference type="EMBL" id="DVNC01000008">
    <property type="protein sequence ID" value="HIU52596.1"/>
    <property type="molecule type" value="Genomic_DNA"/>
</dbReference>
<dbReference type="Pfam" id="PF01145">
    <property type="entry name" value="Band_7"/>
    <property type="match status" value="1"/>
</dbReference>
<dbReference type="CDD" id="cd03405">
    <property type="entry name" value="SPFH_HflC"/>
    <property type="match status" value="1"/>
</dbReference>
<dbReference type="InterPro" id="IPR036013">
    <property type="entry name" value="Band_7/SPFH_dom_sf"/>
</dbReference>
<evidence type="ECO:0000256" key="3">
    <source>
        <dbReference type="ARBA" id="ARBA00022692"/>
    </source>
</evidence>
<dbReference type="GO" id="GO:0016020">
    <property type="term" value="C:membrane"/>
    <property type="evidence" value="ECO:0007669"/>
    <property type="project" value="UniProtKB-SubCell"/>
</dbReference>
<gene>
    <name evidence="8" type="primary">hflC</name>
    <name evidence="8" type="ORF">IAD20_00775</name>
</gene>
<dbReference type="NCBIfam" id="TIGR01932">
    <property type="entry name" value="hflC"/>
    <property type="match status" value="1"/>
</dbReference>
<comment type="caution">
    <text evidence="8">The sequence shown here is derived from an EMBL/GenBank/DDBJ whole genome shotgun (WGS) entry which is preliminary data.</text>
</comment>
<dbReference type="Proteomes" id="UP000824107">
    <property type="component" value="Unassembled WGS sequence"/>
</dbReference>
<dbReference type="AlphaFoldDB" id="A0A9D1SA57"/>
<dbReference type="InterPro" id="IPR001107">
    <property type="entry name" value="Band_7"/>
</dbReference>
<dbReference type="PANTHER" id="PTHR42911">
    <property type="entry name" value="MODULATOR OF FTSH PROTEASE HFLC"/>
    <property type="match status" value="1"/>
</dbReference>
<evidence type="ECO:0000256" key="2">
    <source>
        <dbReference type="ARBA" id="ARBA00007862"/>
    </source>
</evidence>
<dbReference type="PRINTS" id="PR00721">
    <property type="entry name" value="STOMATIN"/>
</dbReference>
<keyword evidence="3" id="KW-0812">Transmembrane</keyword>
<dbReference type="PANTHER" id="PTHR42911:SF1">
    <property type="entry name" value="MODULATOR OF FTSH PROTEASE HFLC"/>
    <property type="match status" value="1"/>
</dbReference>
<evidence type="ECO:0000259" key="7">
    <source>
        <dbReference type="SMART" id="SM00244"/>
    </source>
</evidence>
<evidence type="ECO:0000313" key="8">
    <source>
        <dbReference type="EMBL" id="HIU52596.1"/>
    </source>
</evidence>
<keyword evidence="8" id="KW-0378">Hydrolase</keyword>
<dbReference type="GO" id="GO:0008233">
    <property type="term" value="F:peptidase activity"/>
    <property type="evidence" value="ECO:0007669"/>
    <property type="project" value="UniProtKB-KW"/>
</dbReference>
<name>A0A9D1SA57_9PROT</name>
<reference evidence="8" key="2">
    <citation type="journal article" date="2021" name="PeerJ">
        <title>Extensive microbial diversity within the chicken gut microbiome revealed by metagenomics and culture.</title>
        <authorList>
            <person name="Gilroy R."/>
            <person name="Ravi A."/>
            <person name="Getino M."/>
            <person name="Pursley I."/>
            <person name="Horton D.L."/>
            <person name="Alikhan N.F."/>
            <person name="Baker D."/>
            <person name="Gharbi K."/>
            <person name="Hall N."/>
            <person name="Watson M."/>
            <person name="Adriaenssens E.M."/>
            <person name="Foster-Nyarko E."/>
            <person name="Jarju S."/>
            <person name="Secka A."/>
            <person name="Antonio M."/>
            <person name="Oren A."/>
            <person name="Chaudhuri R.R."/>
            <person name="La Ragione R."/>
            <person name="Hildebrand F."/>
            <person name="Pallen M.J."/>
        </authorList>
    </citation>
    <scope>NUCLEOTIDE SEQUENCE</scope>
    <source>
        <strain evidence="8">ChiW3-316</strain>
    </source>
</reference>
<sequence length="291" mass="33059">MFNRYKYYLLAVLAVVLFVGANSVYIVAQPEQAIVLQFGEPMRLVKEPGLKFKVPFIQNVVIYDTRLLNLDPPAQEIVLNDKKRLDVDSFTRYKIVDPLRFYKTVRTEEQARGKLAEIVNSSVRKILGRITLPELLSQKRTQIMSDISSAVKSDAAQIGVSVADVRIRRADLPLQVLQAINARMKTERERDAKEFRAQGQQQAQQIRAKAEKERTIIIAEAEKQAQITRGQGDEQAIKIWNDAANLDPQFYAFYRSLEAYKNALADGSASLVLSPDSEFFEYFGNSAPKRK</sequence>
<protein>
    <recommendedName>
        <fullName evidence="6">Protein HflC</fullName>
    </recommendedName>
</protein>
<evidence type="ECO:0000256" key="6">
    <source>
        <dbReference type="PIRNR" id="PIRNR005651"/>
    </source>
</evidence>
<evidence type="ECO:0000256" key="1">
    <source>
        <dbReference type="ARBA" id="ARBA00004167"/>
    </source>
</evidence>
<keyword evidence="5" id="KW-0472">Membrane</keyword>
<evidence type="ECO:0000313" key="9">
    <source>
        <dbReference type="Proteomes" id="UP000824107"/>
    </source>
</evidence>
<keyword evidence="4" id="KW-1133">Transmembrane helix</keyword>
<dbReference type="SUPFAM" id="SSF117892">
    <property type="entry name" value="Band 7/SPFH domain"/>
    <property type="match status" value="1"/>
</dbReference>
<accession>A0A9D1SA57</accession>
<dbReference type="InterPro" id="IPR001972">
    <property type="entry name" value="Stomatin_HflK_fam"/>
</dbReference>
<comment type="similarity">
    <text evidence="2 6">Belongs to the band 7/mec-2 family. HflC subfamily.</text>
</comment>
<comment type="subcellular location">
    <subcellularLocation>
        <location evidence="1">Membrane</location>
        <topology evidence="1">Single-pass membrane protein</topology>
    </subcellularLocation>
</comment>
<dbReference type="GO" id="GO:0006508">
    <property type="term" value="P:proteolysis"/>
    <property type="evidence" value="ECO:0007669"/>
    <property type="project" value="UniProtKB-KW"/>
</dbReference>
<proteinExistence type="inferred from homology"/>
<dbReference type="PIRSF" id="PIRSF005651">
    <property type="entry name" value="HflC"/>
    <property type="match status" value="1"/>
</dbReference>
<keyword evidence="8" id="KW-0645">Protease</keyword>
<dbReference type="SMART" id="SM00244">
    <property type="entry name" value="PHB"/>
    <property type="match status" value="1"/>
</dbReference>
<evidence type="ECO:0000256" key="5">
    <source>
        <dbReference type="ARBA" id="ARBA00023136"/>
    </source>
</evidence>
<feature type="domain" description="Band 7" evidence="7">
    <location>
        <begin position="22"/>
        <end position="184"/>
    </location>
</feature>
<reference evidence="8" key="1">
    <citation type="submission" date="2020-10" db="EMBL/GenBank/DDBJ databases">
        <authorList>
            <person name="Gilroy R."/>
        </authorList>
    </citation>
    <scope>NUCLEOTIDE SEQUENCE</scope>
    <source>
        <strain evidence="8">ChiW3-316</strain>
    </source>
</reference>
<organism evidence="8 9">
    <name type="scientific">Candidatus Scatocola faecipullorum</name>
    <dbReference type="NCBI Taxonomy" id="2840917"/>
    <lineage>
        <taxon>Bacteria</taxon>
        <taxon>Pseudomonadati</taxon>
        <taxon>Pseudomonadota</taxon>
        <taxon>Alphaproteobacteria</taxon>
        <taxon>Rhodospirillales</taxon>
        <taxon>Rhodospirillaceae</taxon>
        <taxon>Rhodospirillaceae incertae sedis</taxon>
        <taxon>Candidatus Scatocola</taxon>
    </lineage>
</organism>
<dbReference type="Gene3D" id="3.30.479.30">
    <property type="entry name" value="Band 7 domain"/>
    <property type="match status" value="1"/>
</dbReference>